<reference evidence="2 3" key="1">
    <citation type="submission" date="2019-06" db="EMBL/GenBank/DDBJ databases">
        <title>Sequencing the genomes of 1000 actinobacteria strains.</title>
        <authorList>
            <person name="Klenk H.-P."/>
        </authorList>
    </citation>
    <scope>NUCLEOTIDE SEQUENCE [LARGE SCALE GENOMIC DNA]</scope>
    <source>
        <strain evidence="2 3">DSM 45511</strain>
    </source>
</reference>
<keyword evidence="3" id="KW-1185">Reference proteome</keyword>
<gene>
    <name evidence="2" type="ORF">FB388_0922</name>
</gene>
<dbReference type="AlphaFoldDB" id="A0A543GBW4"/>
<proteinExistence type="predicted"/>
<dbReference type="Proteomes" id="UP000319818">
    <property type="component" value="Unassembled WGS sequence"/>
</dbReference>
<organism evidence="2 3">
    <name type="scientific">Pseudonocardia cypriaca</name>
    <dbReference type="NCBI Taxonomy" id="882449"/>
    <lineage>
        <taxon>Bacteria</taxon>
        <taxon>Bacillati</taxon>
        <taxon>Actinomycetota</taxon>
        <taxon>Actinomycetes</taxon>
        <taxon>Pseudonocardiales</taxon>
        <taxon>Pseudonocardiaceae</taxon>
        <taxon>Pseudonocardia</taxon>
    </lineage>
</organism>
<comment type="caution">
    <text evidence="2">The sequence shown here is derived from an EMBL/GenBank/DDBJ whole genome shotgun (WGS) entry which is preliminary data.</text>
</comment>
<accession>A0A543GBW4</accession>
<name>A0A543GBW4_9PSEU</name>
<evidence type="ECO:0000313" key="2">
    <source>
        <dbReference type="EMBL" id="TQM43575.1"/>
    </source>
</evidence>
<protein>
    <submittedName>
        <fullName evidence="2">Uncharacterized protein</fullName>
    </submittedName>
</protein>
<feature type="region of interest" description="Disordered" evidence="1">
    <location>
        <begin position="1"/>
        <end position="69"/>
    </location>
</feature>
<evidence type="ECO:0000313" key="3">
    <source>
        <dbReference type="Proteomes" id="UP000319818"/>
    </source>
</evidence>
<evidence type="ECO:0000256" key="1">
    <source>
        <dbReference type="SAM" id="MobiDB-lite"/>
    </source>
</evidence>
<feature type="compositionally biased region" description="Polar residues" evidence="1">
    <location>
        <begin position="55"/>
        <end position="69"/>
    </location>
</feature>
<feature type="compositionally biased region" description="Basic and acidic residues" evidence="1">
    <location>
        <begin position="1"/>
        <end position="26"/>
    </location>
</feature>
<sequence length="69" mass="7526">MADHVDPAGYDVEMRARQPRYRDILRARRPSPIFSTDPEHDGGSDTDGPDDQVAGSATVTDIGSRRSSP</sequence>
<dbReference type="EMBL" id="VFPH01000001">
    <property type="protein sequence ID" value="TQM43575.1"/>
    <property type="molecule type" value="Genomic_DNA"/>
</dbReference>